<comment type="caution">
    <text evidence="2">The sequence shown here is derived from an EMBL/GenBank/DDBJ whole genome shotgun (WGS) entry which is preliminary data.</text>
</comment>
<sequence>MSGPEHAPQEDDMHLHSGPALRLTIFVKGNDQWHHRPLYTEIVHRAHQAGLAGASVFHGIEGFGKSDTVHTTRILSLSDDLPCSIVIVDAEERIREFLPQLDELVTEGLVIVDEVEVIRYVSRAIDGPS</sequence>
<reference evidence="2 3" key="1">
    <citation type="submission" date="2020-08" db="EMBL/GenBank/DDBJ databases">
        <title>Sequencing the genomes of 1000 actinobacteria strains.</title>
        <authorList>
            <person name="Klenk H.-P."/>
        </authorList>
    </citation>
    <scope>NUCLEOTIDE SEQUENCE [LARGE SCALE GENOMIC DNA]</scope>
    <source>
        <strain evidence="2 3">DSM 105498</strain>
    </source>
</reference>
<dbReference type="InterPro" id="IPR011322">
    <property type="entry name" value="N-reg_PII-like_a/b"/>
</dbReference>
<keyword evidence="3" id="KW-1185">Reference proteome</keyword>
<dbReference type="RefSeq" id="WP_252275350.1">
    <property type="nucleotide sequence ID" value="NZ_JACHWR010000004.1"/>
</dbReference>
<dbReference type="PANTHER" id="PTHR35983">
    <property type="entry name" value="UPF0166 PROTEIN TM_0021"/>
    <property type="match status" value="1"/>
</dbReference>
<comment type="similarity">
    <text evidence="1">Belongs to the UPF0166 family.</text>
</comment>
<organism evidence="2 3">
    <name type="scientific">Nocardioides soli</name>
    <dbReference type="NCBI Taxonomy" id="1036020"/>
    <lineage>
        <taxon>Bacteria</taxon>
        <taxon>Bacillati</taxon>
        <taxon>Actinomycetota</taxon>
        <taxon>Actinomycetes</taxon>
        <taxon>Propionibacteriales</taxon>
        <taxon>Nocardioidaceae</taxon>
        <taxon>Nocardioides</taxon>
    </lineage>
</organism>
<protein>
    <recommendedName>
        <fullName evidence="4">DUF190 domain-containing protein</fullName>
    </recommendedName>
</protein>
<dbReference type="InterPro" id="IPR015867">
    <property type="entry name" value="N-reg_PII/ATP_PRibTrfase_C"/>
</dbReference>
<evidence type="ECO:0000313" key="3">
    <source>
        <dbReference type="Proteomes" id="UP000589626"/>
    </source>
</evidence>
<evidence type="ECO:0000313" key="2">
    <source>
        <dbReference type="EMBL" id="MBB3045056.1"/>
    </source>
</evidence>
<name>A0A7W4W084_9ACTN</name>
<dbReference type="Gene3D" id="3.30.70.120">
    <property type="match status" value="1"/>
</dbReference>
<evidence type="ECO:0000256" key="1">
    <source>
        <dbReference type="ARBA" id="ARBA00010554"/>
    </source>
</evidence>
<dbReference type="InterPro" id="IPR003793">
    <property type="entry name" value="UPF0166"/>
</dbReference>
<gene>
    <name evidence="2" type="ORF">FHU40_004909</name>
</gene>
<proteinExistence type="inferred from homology"/>
<dbReference type="PANTHER" id="PTHR35983:SF1">
    <property type="entry name" value="UPF0166 PROTEIN TM_0021"/>
    <property type="match status" value="1"/>
</dbReference>
<dbReference type="Pfam" id="PF02641">
    <property type="entry name" value="DUF190"/>
    <property type="match status" value="1"/>
</dbReference>
<dbReference type="Proteomes" id="UP000589626">
    <property type="component" value="Unassembled WGS sequence"/>
</dbReference>
<dbReference type="EMBL" id="JACHWR010000004">
    <property type="protein sequence ID" value="MBB3045056.1"/>
    <property type="molecule type" value="Genomic_DNA"/>
</dbReference>
<evidence type="ECO:0008006" key="4">
    <source>
        <dbReference type="Google" id="ProtNLM"/>
    </source>
</evidence>
<dbReference type="SUPFAM" id="SSF54913">
    <property type="entry name" value="GlnB-like"/>
    <property type="match status" value="1"/>
</dbReference>
<dbReference type="AlphaFoldDB" id="A0A7W4W084"/>
<accession>A0A7W4W084</accession>